<evidence type="ECO:0000313" key="6">
    <source>
        <dbReference type="EMBL" id="GEP44108.1"/>
    </source>
</evidence>
<evidence type="ECO:0000256" key="2">
    <source>
        <dbReference type="ARBA" id="ARBA00022737"/>
    </source>
</evidence>
<evidence type="ECO:0000313" key="7">
    <source>
        <dbReference type="Proteomes" id="UP000321577"/>
    </source>
</evidence>
<feature type="chain" id="PRO_5021843372" description="Calx-beta domain-containing protein" evidence="4">
    <location>
        <begin position="21"/>
        <end position="916"/>
    </location>
</feature>
<feature type="domain" description="Calx-beta" evidence="5">
    <location>
        <begin position="332"/>
        <end position="430"/>
    </location>
</feature>
<keyword evidence="2" id="KW-0677">Repeat</keyword>
<keyword evidence="7" id="KW-1185">Reference proteome</keyword>
<feature type="signal peptide" evidence="4">
    <location>
        <begin position="1"/>
        <end position="20"/>
    </location>
</feature>
<dbReference type="Pfam" id="PF03160">
    <property type="entry name" value="Calx-beta"/>
    <property type="match status" value="1"/>
</dbReference>
<dbReference type="Gene3D" id="2.60.40.10">
    <property type="entry name" value="Immunoglobulins"/>
    <property type="match status" value="1"/>
</dbReference>
<dbReference type="SMART" id="SM00237">
    <property type="entry name" value="Calx_beta"/>
    <property type="match status" value="1"/>
</dbReference>
<evidence type="ECO:0000256" key="1">
    <source>
        <dbReference type="ARBA" id="ARBA00022729"/>
    </source>
</evidence>
<name>A0A512MBK1_9BACT</name>
<accession>A0A512MBK1</accession>
<keyword evidence="1 4" id="KW-0732">Signal</keyword>
<dbReference type="OrthoDB" id="188139at2"/>
<dbReference type="EMBL" id="BKAG01000025">
    <property type="protein sequence ID" value="GEP44108.1"/>
    <property type="molecule type" value="Genomic_DNA"/>
</dbReference>
<dbReference type="Proteomes" id="UP000321577">
    <property type="component" value="Unassembled WGS sequence"/>
</dbReference>
<dbReference type="GO" id="GO:0005509">
    <property type="term" value="F:calcium ion binding"/>
    <property type="evidence" value="ECO:0007669"/>
    <property type="project" value="InterPro"/>
</dbReference>
<proteinExistence type="predicted"/>
<dbReference type="GO" id="GO:0007154">
    <property type="term" value="P:cell communication"/>
    <property type="evidence" value="ECO:0007669"/>
    <property type="project" value="InterPro"/>
</dbReference>
<dbReference type="InterPro" id="IPR015919">
    <property type="entry name" value="Cadherin-like_sf"/>
</dbReference>
<dbReference type="Gene3D" id="2.60.40.2030">
    <property type="match status" value="1"/>
</dbReference>
<dbReference type="InterPro" id="IPR038081">
    <property type="entry name" value="CalX-like_sf"/>
</dbReference>
<dbReference type="RefSeq" id="WP_146851702.1">
    <property type="nucleotide sequence ID" value="NZ_BKAG01000025.1"/>
</dbReference>
<dbReference type="InterPro" id="IPR003644">
    <property type="entry name" value="Calx_beta"/>
</dbReference>
<dbReference type="SUPFAM" id="SSF141072">
    <property type="entry name" value="CalX-like"/>
    <property type="match status" value="1"/>
</dbReference>
<sequence>MHISLIKRAAVLGASAFALAASAAFSAEWTSFQVGTLNSFTFTYAHRDDGQFILGEGGEIGIQTTYGSPGTTPLVNTSNLLLDPASIAVKNATVGLIGAGGPLATSNLYLFDPSTPGTSISATPVANLQNFVIKYWRHPDSGREGWLVIGGNGTVPVNGFYGANTLSFVSLDGSKVGNITGDLSDYSGGLDVDSQGNVFFALSAFNADEGKILKFTADQVDTAVLALINGTPAPLSKAAATLIFDADASASLAVDSAGRFWIGGYPLNHIQAYDPVTSVQRRFTPDHAALVNAAGGPSYSVRSYSRNGAGFVSFLASDSFYNDGSALTLGYKPVSELDIRSVQFTATAQTVTEAAGTTNLTVTITPALTGKAKVTVPVTISGTATKGKDYAAISTTSLTFDANNTSRTIPVKVTNDIEDEDDNNETVIVTLGTPAPVALAGFGAIGTEKFTLTITDDDVKPQIAAVQNFGTLKVGGPVSYQVVNTGAAATKWSASGLPPGLKINALTGLITGTPATSGEYDQVWITATNAAGVSTSIAFVLNVAAFPAPATGSFAGLINRAGTVTNGLGARVTLFTTSKATYSGKIEIGKTSIPLKGDLNNTGTHPTGSYSFKNGTTNLTLDFTLGAVTGELSGSLVTAAPPPPPSPAAAAINNASLSGWRAQTATTLTGVHNFFAAVPGGPASTVPEGTSYGSAKVAATGMTTIAGVTADGLAFTSSSPLAINGDLVLYQVLYKVPGSFMGVIKIANDAAHSMSGDITWSKPSQGAPTTDKLYATGWTADQALVVRGGKYRPAVGATLPMNATASTGNNARIVLQDGGIEALGANPTIQFRIASATSLIVPAPHKLTLKNDTGLLTGSITLGTGAAKKSFNIQALLVPDATTPDPFDTTAEGYFILPVSSTVSRAGMVGIEPLSL</sequence>
<reference evidence="6 7" key="1">
    <citation type="submission" date="2019-07" db="EMBL/GenBank/DDBJ databases">
        <title>Whole genome shotgun sequence of Brevifollis gellanilyticus NBRC 108608.</title>
        <authorList>
            <person name="Hosoyama A."/>
            <person name="Uohara A."/>
            <person name="Ohji S."/>
            <person name="Ichikawa N."/>
        </authorList>
    </citation>
    <scope>NUCLEOTIDE SEQUENCE [LARGE SCALE GENOMIC DNA]</scope>
    <source>
        <strain evidence="6 7">NBRC 108608</strain>
    </source>
</reference>
<dbReference type="Pfam" id="PF05345">
    <property type="entry name" value="He_PIG"/>
    <property type="match status" value="1"/>
</dbReference>
<comment type="caution">
    <text evidence="6">The sequence shown here is derived from an EMBL/GenBank/DDBJ whole genome shotgun (WGS) entry which is preliminary data.</text>
</comment>
<dbReference type="AlphaFoldDB" id="A0A512MBK1"/>
<evidence type="ECO:0000256" key="4">
    <source>
        <dbReference type="SAM" id="SignalP"/>
    </source>
</evidence>
<dbReference type="InterPro" id="IPR013783">
    <property type="entry name" value="Ig-like_fold"/>
</dbReference>
<gene>
    <name evidence="6" type="ORF">BGE01nite_33990</name>
</gene>
<organism evidence="6 7">
    <name type="scientific">Brevifollis gellanilyticus</name>
    <dbReference type="NCBI Taxonomy" id="748831"/>
    <lineage>
        <taxon>Bacteria</taxon>
        <taxon>Pseudomonadati</taxon>
        <taxon>Verrucomicrobiota</taxon>
        <taxon>Verrucomicrobiia</taxon>
        <taxon>Verrucomicrobiales</taxon>
        <taxon>Verrucomicrobiaceae</taxon>
    </lineage>
</organism>
<dbReference type="SUPFAM" id="SSF101898">
    <property type="entry name" value="NHL repeat"/>
    <property type="match status" value="1"/>
</dbReference>
<keyword evidence="3" id="KW-0106">Calcium</keyword>
<evidence type="ECO:0000256" key="3">
    <source>
        <dbReference type="ARBA" id="ARBA00022837"/>
    </source>
</evidence>
<dbReference type="SUPFAM" id="SSF49313">
    <property type="entry name" value="Cadherin-like"/>
    <property type="match status" value="1"/>
</dbReference>
<evidence type="ECO:0000259" key="5">
    <source>
        <dbReference type="SMART" id="SM00237"/>
    </source>
</evidence>
<protein>
    <recommendedName>
        <fullName evidence="5">Calx-beta domain-containing protein</fullName>
    </recommendedName>
</protein>
<dbReference type="GO" id="GO:0016020">
    <property type="term" value="C:membrane"/>
    <property type="evidence" value="ECO:0007669"/>
    <property type="project" value="InterPro"/>
</dbReference>